<dbReference type="EMBL" id="JAINVV010000006">
    <property type="protein sequence ID" value="MBY8823301.1"/>
    <property type="molecule type" value="Genomic_DNA"/>
</dbReference>
<feature type="transmembrane region" description="Helical" evidence="1">
    <location>
        <begin position="215"/>
        <end position="232"/>
    </location>
</feature>
<dbReference type="PANTHER" id="PTHR33802">
    <property type="entry name" value="SI:CH211-161H7.5-RELATED"/>
    <property type="match status" value="1"/>
</dbReference>
<reference evidence="2 4" key="1">
    <citation type="submission" date="2021-08" db="EMBL/GenBank/DDBJ databases">
        <authorList>
            <person name="Tuo L."/>
        </authorList>
    </citation>
    <scope>NUCLEOTIDE SEQUENCE [LARGE SCALE GENOMIC DNA]</scope>
    <source>
        <strain evidence="2 4">JCM 31229</strain>
    </source>
</reference>
<name>A0ABS7PPP4_9SPHN</name>
<evidence type="ECO:0000256" key="1">
    <source>
        <dbReference type="SAM" id="Phobius"/>
    </source>
</evidence>
<feature type="transmembrane region" description="Helical" evidence="1">
    <location>
        <begin position="61"/>
        <end position="82"/>
    </location>
</feature>
<dbReference type="Proteomes" id="UP000706039">
    <property type="component" value="Unassembled WGS sequence"/>
</dbReference>
<feature type="transmembrane region" description="Helical" evidence="1">
    <location>
        <begin position="187"/>
        <end position="208"/>
    </location>
</feature>
<sequence length="279" mass="28795">MTGDSPDFPAGADRRSTAQRLAIALLAVAQILVTLLPAAGLGEPIGDRSDGARTLITPAGWTFSIWGLLYAGSLAYAVYQLLPAQRRNALIGRIGWASAGAFLGNAAWALYVQFVALDIVSVAIIVATLSCLLDIYRVFSAAAPGFSRADQMLVVLPLSALAAWLTAATIVNIAAVLGHSGLEAGEAAPMLGGAVILAGGLIASAAIWRGHGNPWFAIVFLWALAGIHGAGSGRHDEIMVALALAAIAVTVSALGQLASRENRHRWLTATTSARAGGRR</sequence>
<proteinExistence type="predicted"/>
<feature type="transmembrane region" description="Helical" evidence="1">
    <location>
        <begin position="94"/>
        <end position="113"/>
    </location>
</feature>
<dbReference type="EMBL" id="JAINVV010000018">
    <property type="protein sequence ID" value="MBY8826436.1"/>
    <property type="molecule type" value="Genomic_DNA"/>
</dbReference>
<organism evidence="2 4">
    <name type="scientific">Sphingomonas colocasiae</name>
    <dbReference type="NCBI Taxonomy" id="1848973"/>
    <lineage>
        <taxon>Bacteria</taxon>
        <taxon>Pseudomonadati</taxon>
        <taxon>Pseudomonadota</taxon>
        <taxon>Alphaproteobacteria</taxon>
        <taxon>Sphingomonadales</taxon>
        <taxon>Sphingomonadaceae</taxon>
        <taxon>Sphingomonas</taxon>
    </lineage>
</organism>
<evidence type="ECO:0008006" key="5">
    <source>
        <dbReference type="Google" id="ProtNLM"/>
    </source>
</evidence>
<evidence type="ECO:0000313" key="3">
    <source>
        <dbReference type="EMBL" id="MBY8826436.1"/>
    </source>
</evidence>
<gene>
    <name evidence="2" type="ORF">K7G82_13425</name>
    <name evidence="3" type="ORF">K7G82_29300</name>
</gene>
<evidence type="ECO:0000313" key="4">
    <source>
        <dbReference type="Proteomes" id="UP000706039"/>
    </source>
</evidence>
<dbReference type="PANTHER" id="PTHR33802:SF1">
    <property type="entry name" value="XK-RELATED PROTEIN"/>
    <property type="match status" value="1"/>
</dbReference>
<feature type="transmembrane region" description="Helical" evidence="1">
    <location>
        <begin position="151"/>
        <end position="175"/>
    </location>
</feature>
<accession>A0ABS7PPP4</accession>
<comment type="caution">
    <text evidence="2">The sequence shown here is derived from an EMBL/GenBank/DDBJ whole genome shotgun (WGS) entry which is preliminary data.</text>
</comment>
<keyword evidence="1" id="KW-0472">Membrane</keyword>
<keyword evidence="4" id="KW-1185">Reference proteome</keyword>
<keyword evidence="1" id="KW-1133">Transmembrane helix</keyword>
<feature type="transmembrane region" description="Helical" evidence="1">
    <location>
        <begin position="119"/>
        <end position="139"/>
    </location>
</feature>
<dbReference type="RefSeq" id="WP_222990419.1">
    <property type="nucleotide sequence ID" value="NZ_JAINVV010000006.1"/>
</dbReference>
<evidence type="ECO:0000313" key="2">
    <source>
        <dbReference type="EMBL" id="MBY8823301.1"/>
    </source>
</evidence>
<keyword evidence="1" id="KW-0812">Transmembrane</keyword>
<feature type="transmembrane region" description="Helical" evidence="1">
    <location>
        <begin position="238"/>
        <end position="258"/>
    </location>
</feature>
<feature type="transmembrane region" description="Helical" evidence="1">
    <location>
        <begin position="21"/>
        <end position="41"/>
    </location>
</feature>
<protein>
    <recommendedName>
        <fullName evidence="5">Tryptophan-rich sensory protein</fullName>
    </recommendedName>
</protein>